<dbReference type="Proteomes" id="UP000198518">
    <property type="component" value="Unassembled WGS sequence"/>
</dbReference>
<dbReference type="SUPFAM" id="SSF51182">
    <property type="entry name" value="RmlC-like cupins"/>
    <property type="match status" value="1"/>
</dbReference>
<reference evidence="3 4" key="1">
    <citation type="submission" date="2016-10" db="EMBL/GenBank/DDBJ databases">
        <authorList>
            <person name="de Groot N.N."/>
        </authorList>
    </citation>
    <scope>NUCLEOTIDE SEQUENCE [LARGE SCALE GENOMIC DNA]</scope>
    <source>
        <strain evidence="3 4">CGMCC 1.5337</strain>
    </source>
</reference>
<dbReference type="STRING" id="355548.SAMN04487945_0657"/>
<dbReference type="InterPro" id="IPR053146">
    <property type="entry name" value="QDO-like"/>
</dbReference>
<dbReference type="InterPro" id="IPR014710">
    <property type="entry name" value="RmlC-like_jellyroll"/>
</dbReference>
<dbReference type="InterPro" id="IPR011051">
    <property type="entry name" value="RmlC_Cupin_sf"/>
</dbReference>
<evidence type="ECO:0000313" key="3">
    <source>
        <dbReference type="EMBL" id="SEV97015.1"/>
    </source>
</evidence>
<dbReference type="PANTHER" id="PTHR36440:SF1">
    <property type="entry name" value="PUTATIVE (AFU_ORTHOLOGUE AFUA_8G07350)-RELATED"/>
    <property type="match status" value="1"/>
</dbReference>
<dbReference type="EMBL" id="FOJA01000001">
    <property type="protein sequence ID" value="SEV97015.1"/>
    <property type="molecule type" value="Genomic_DNA"/>
</dbReference>
<proteinExistence type="predicted"/>
<dbReference type="Pfam" id="PF07883">
    <property type="entry name" value="Cupin_2"/>
    <property type="match status" value="1"/>
</dbReference>
<dbReference type="PANTHER" id="PTHR36440">
    <property type="entry name" value="PUTATIVE (AFU_ORTHOLOGUE AFUA_8G07350)-RELATED"/>
    <property type="match status" value="1"/>
</dbReference>
<dbReference type="AlphaFoldDB" id="A0A1I0N858"/>
<organism evidence="3 4">
    <name type="scientific">Halobacterium jilantaiense</name>
    <dbReference type="NCBI Taxonomy" id="355548"/>
    <lineage>
        <taxon>Archaea</taxon>
        <taxon>Methanobacteriati</taxon>
        <taxon>Methanobacteriota</taxon>
        <taxon>Stenosarchaea group</taxon>
        <taxon>Halobacteria</taxon>
        <taxon>Halobacteriales</taxon>
        <taxon>Halobacteriaceae</taxon>
        <taxon>Halobacterium</taxon>
    </lineage>
</organism>
<sequence length="230" mass="25062">MSLHTTGRPLDAHGEPTAGPALELDPESRAADLLRESPHALASAPGSRTWSVLLDDPDADRPEMVLWLGPDATVLPPHVHRTRDETFEALRGELTVTVDGDPRTLGPGESYTVDPGVPHNFANETDGVVAFRVEPPWAKTVLTQYTVSGLDHEGTFGSDDKYGEPGPLYALVSSEALSAETRLQVAPHVVQRVLWATVGRVAKLLGHRAVREEYVSDAYWRETVEQPTFS</sequence>
<evidence type="ECO:0000313" key="4">
    <source>
        <dbReference type="Proteomes" id="UP000198518"/>
    </source>
</evidence>
<evidence type="ECO:0000259" key="2">
    <source>
        <dbReference type="Pfam" id="PF07883"/>
    </source>
</evidence>
<protein>
    <submittedName>
        <fullName evidence="3">Cupin domain-containing protein</fullName>
    </submittedName>
</protein>
<feature type="domain" description="Cupin type-2" evidence="2">
    <location>
        <begin position="69"/>
        <end position="129"/>
    </location>
</feature>
<feature type="region of interest" description="Disordered" evidence="1">
    <location>
        <begin position="1"/>
        <end position="23"/>
    </location>
</feature>
<keyword evidence="4" id="KW-1185">Reference proteome</keyword>
<dbReference type="InterPro" id="IPR013096">
    <property type="entry name" value="Cupin_2"/>
</dbReference>
<dbReference type="OrthoDB" id="307518at2157"/>
<evidence type="ECO:0000256" key="1">
    <source>
        <dbReference type="SAM" id="MobiDB-lite"/>
    </source>
</evidence>
<gene>
    <name evidence="3" type="ORF">SAMN04487945_0657</name>
</gene>
<dbReference type="Gene3D" id="2.60.120.10">
    <property type="entry name" value="Jelly Rolls"/>
    <property type="match status" value="1"/>
</dbReference>
<dbReference type="RefSeq" id="WP_089667961.1">
    <property type="nucleotide sequence ID" value="NZ_FOJA01000001.1"/>
</dbReference>
<accession>A0A1I0N858</accession>
<name>A0A1I0N858_9EURY</name>